<dbReference type="PROSITE" id="PS50983">
    <property type="entry name" value="FE_B12_PBP"/>
    <property type="match status" value="1"/>
</dbReference>
<dbReference type="PANTHER" id="PTHR30532:SF1">
    <property type="entry name" value="IRON(3+)-HYDROXAMATE-BINDING PROTEIN FHUD"/>
    <property type="match status" value="1"/>
</dbReference>
<organism evidence="7 8">
    <name type="scientific">Candidatus Avipropionibacterium avicola</name>
    <dbReference type="NCBI Taxonomy" id="2840701"/>
    <lineage>
        <taxon>Bacteria</taxon>
        <taxon>Bacillati</taxon>
        <taxon>Actinomycetota</taxon>
        <taxon>Actinomycetes</taxon>
        <taxon>Propionibacteriales</taxon>
        <taxon>Propionibacteriaceae</taxon>
        <taxon>Propionibacteriaceae incertae sedis</taxon>
        <taxon>Candidatus Avipropionibacterium</taxon>
    </lineage>
</organism>
<feature type="domain" description="Fe/B12 periplasmic-binding" evidence="6">
    <location>
        <begin position="60"/>
        <end position="166"/>
    </location>
</feature>
<evidence type="ECO:0000256" key="1">
    <source>
        <dbReference type="ARBA" id="ARBA00004196"/>
    </source>
</evidence>
<feature type="compositionally biased region" description="Low complexity" evidence="5">
    <location>
        <begin position="1"/>
        <end position="32"/>
    </location>
</feature>
<dbReference type="Gene3D" id="3.40.50.1980">
    <property type="entry name" value="Nitrogenase molybdenum iron protein domain"/>
    <property type="match status" value="1"/>
</dbReference>
<reference evidence="7" key="2">
    <citation type="journal article" date="2021" name="PeerJ">
        <title>Extensive microbial diversity within the chicken gut microbiome revealed by metagenomics and culture.</title>
        <authorList>
            <person name="Gilroy R."/>
            <person name="Ravi A."/>
            <person name="Getino M."/>
            <person name="Pursley I."/>
            <person name="Horton D.L."/>
            <person name="Alikhan N.F."/>
            <person name="Baker D."/>
            <person name="Gharbi K."/>
            <person name="Hall N."/>
            <person name="Watson M."/>
            <person name="Adriaenssens E.M."/>
            <person name="Foster-Nyarko E."/>
            <person name="Jarju S."/>
            <person name="Secka A."/>
            <person name="Antonio M."/>
            <person name="Oren A."/>
            <person name="Chaudhuri R.R."/>
            <person name="La Ragione R."/>
            <person name="Hildebrand F."/>
            <person name="Pallen M.J."/>
        </authorList>
    </citation>
    <scope>NUCLEOTIDE SEQUENCE</scope>
    <source>
        <strain evidence="7">ChiGjej1B1-24693</strain>
    </source>
</reference>
<name>A0A9D1GZ40_9ACTN</name>
<evidence type="ECO:0000313" key="8">
    <source>
        <dbReference type="Proteomes" id="UP000886842"/>
    </source>
</evidence>
<evidence type="ECO:0000256" key="4">
    <source>
        <dbReference type="ARBA" id="ARBA00022729"/>
    </source>
</evidence>
<dbReference type="InterPro" id="IPR051313">
    <property type="entry name" value="Bact_iron-sidero_bind"/>
</dbReference>
<sequence>MAGAAALASCSSGSTQQPSPSPSTDAGSTDAGAGAGSGDFQPVTIEHALGSAEITSRPERIVTLGQGSTETVIALGVIPVGVEEYAWGADDSGHLPWVREAVEKTGQELPALVKGADTLSAEEIASLEPDLVLAPWSGITQEQYDQLSAVAPTVAYPEKAWTIEWH</sequence>
<dbReference type="SUPFAM" id="SSF53807">
    <property type="entry name" value="Helical backbone' metal receptor"/>
    <property type="match status" value="1"/>
</dbReference>
<gene>
    <name evidence="7" type="ORF">IAA98_11145</name>
</gene>
<accession>A0A9D1GZ40</accession>
<protein>
    <submittedName>
        <fullName evidence="7">ABC transporter substrate-binding protein</fullName>
    </submittedName>
</protein>
<feature type="region of interest" description="Disordered" evidence="5">
    <location>
        <begin position="1"/>
        <end position="41"/>
    </location>
</feature>
<keyword evidence="3" id="KW-0813">Transport</keyword>
<dbReference type="GO" id="GO:1901678">
    <property type="term" value="P:iron coordination entity transport"/>
    <property type="evidence" value="ECO:0007669"/>
    <property type="project" value="UniProtKB-ARBA"/>
</dbReference>
<evidence type="ECO:0000313" key="7">
    <source>
        <dbReference type="EMBL" id="HIT76134.1"/>
    </source>
</evidence>
<dbReference type="InterPro" id="IPR002491">
    <property type="entry name" value="ABC_transptr_periplasmic_BD"/>
</dbReference>
<dbReference type="Pfam" id="PF01497">
    <property type="entry name" value="Peripla_BP_2"/>
    <property type="match status" value="1"/>
</dbReference>
<feature type="non-terminal residue" evidence="7">
    <location>
        <position position="166"/>
    </location>
</feature>
<reference evidence="7" key="1">
    <citation type="submission" date="2020-10" db="EMBL/GenBank/DDBJ databases">
        <authorList>
            <person name="Gilroy R."/>
        </authorList>
    </citation>
    <scope>NUCLEOTIDE SEQUENCE</scope>
    <source>
        <strain evidence="7">ChiGjej1B1-24693</strain>
    </source>
</reference>
<evidence type="ECO:0000256" key="2">
    <source>
        <dbReference type="ARBA" id="ARBA00008814"/>
    </source>
</evidence>
<evidence type="ECO:0000256" key="5">
    <source>
        <dbReference type="SAM" id="MobiDB-lite"/>
    </source>
</evidence>
<comment type="caution">
    <text evidence="7">The sequence shown here is derived from an EMBL/GenBank/DDBJ whole genome shotgun (WGS) entry which is preliminary data.</text>
</comment>
<dbReference type="GO" id="GO:0030288">
    <property type="term" value="C:outer membrane-bounded periplasmic space"/>
    <property type="evidence" value="ECO:0007669"/>
    <property type="project" value="TreeGrafter"/>
</dbReference>
<dbReference type="AlphaFoldDB" id="A0A9D1GZ40"/>
<proteinExistence type="inferred from homology"/>
<comment type="similarity">
    <text evidence="2">Belongs to the bacterial solute-binding protein 8 family.</text>
</comment>
<dbReference type="Proteomes" id="UP000886842">
    <property type="component" value="Unassembled WGS sequence"/>
</dbReference>
<keyword evidence="4" id="KW-0732">Signal</keyword>
<evidence type="ECO:0000256" key="3">
    <source>
        <dbReference type="ARBA" id="ARBA00022448"/>
    </source>
</evidence>
<comment type="subcellular location">
    <subcellularLocation>
        <location evidence="1">Cell envelope</location>
    </subcellularLocation>
</comment>
<evidence type="ECO:0000259" key="6">
    <source>
        <dbReference type="PROSITE" id="PS50983"/>
    </source>
</evidence>
<dbReference type="EMBL" id="DVLP01000328">
    <property type="protein sequence ID" value="HIT76134.1"/>
    <property type="molecule type" value="Genomic_DNA"/>
</dbReference>
<dbReference type="PANTHER" id="PTHR30532">
    <property type="entry name" value="IRON III DICITRATE-BINDING PERIPLASMIC PROTEIN"/>
    <property type="match status" value="1"/>
</dbReference>